<evidence type="ECO:0000313" key="18">
    <source>
        <dbReference type="EMBL" id="KZZ88391.1"/>
    </source>
</evidence>
<dbReference type="InterPro" id="IPR001222">
    <property type="entry name" value="Znf_TFIIS"/>
</dbReference>
<sequence length="323" mass="35689">MDAKAIEAKLKLLQKAVGDNEPTSTIISILEELKRGVKPTEQILRQTRVGVIVNKLRQHKTPEVQTFAGEIVSRWRNEVNRQKANSRAGSASSNGTAAGGAGAGLTNAGSSTTSSSRQVTSSPKPAALNSINTDEKLDKCTVAPDKRDYKADGINVQLTGDETRDACIGMMYNGLCLYRQDPPRVILQLAASIEAAGFKHIGKGSLTKEYRLRMRALFLNLKNKSNPGLRVRVIKGEFTPEQFVKATNEELMSDERRELEKKYHQENMNRAMVAKQERSISSSLQCGKCGQRKVTYTEAQTRSADEPMTLFCTCMNCGKTWKQ</sequence>
<dbReference type="GO" id="GO:0001139">
    <property type="term" value="F:RNA polymerase II complex recruiting activity"/>
    <property type="evidence" value="ECO:0007669"/>
    <property type="project" value="TreeGrafter"/>
</dbReference>
<comment type="similarity">
    <text evidence="2 13">Belongs to the TFS-II family.</text>
</comment>
<feature type="region of interest" description="Disordered" evidence="14">
    <location>
        <begin position="82"/>
        <end position="129"/>
    </location>
</feature>
<evidence type="ECO:0000256" key="3">
    <source>
        <dbReference type="ARBA" id="ARBA00022723"/>
    </source>
</evidence>
<evidence type="ECO:0000256" key="9">
    <source>
        <dbReference type="ARBA" id="ARBA00023242"/>
    </source>
</evidence>
<dbReference type="VEuPathDB" id="FungiDB:AAP_04963"/>
<dbReference type="SUPFAM" id="SSF47676">
    <property type="entry name" value="Conserved domain common to transcription factors TFIIS, elongin A, CRSP70"/>
    <property type="match status" value="1"/>
</dbReference>
<proteinExistence type="inferred from homology"/>
<reference evidence="18 19" key="1">
    <citation type="journal article" date="2016" name="Genome Biol. Evol.">
        <title>Divergent and convergent evolution of fungal pathogenicity.</title>
        <authorList>
            <person name="Shang Y."/>
            <person name="Xiao G."/>
            <person name="Zheng P."/>
            <person name="Cen K."/>
            <person name="Zhan S."/>
            <person name="Wang C."/>
        </authorList>
    </citation>
    <scope>NUCLEOTIDE SEQUENCE [LARGE SCALE GENOMIC DNA]</scope>
    <source>
        <strain evidence="18 19">ARSEF 7405</strain>
    </source>
</reference>
<evidence type="ECO:0000256" key="11">
    <source>
        <dbReference type="PROSITE-ProRule" id="PRU00472"/>
    </source>
</evidence>
<dbReference type="SMART" id="SM00510">
    <property type="entry name" value="TFS2M"/>
    <property type="match status" value="1"/>
</dbReference>
<keyword evidence="18" id="KW-0251">Elongation factor</keyword>
<dbReference type="SMART" id="SM00440">
    <property type="entry name" value="ZnF_C2C2"/>
    <property type="match status" value="1"/>
</dbReference>
<accession>A0A167W4K3</accession>
<dbReference type="CDD" id="cd13749">
    <property type="entry name" value="Zn-ribbon_TFIIS"/>
    <property type="match status" value="1"/>
</dbReference>
<dbReference type="Proteomes" id="UP000242877">
    <property type="component" value="Unassembled WGS sequence"/>
</dbReference>
<dbReference type="InterPro" id="IPR035100">
    <property type="entry name" value="TF_IIS-typ"/>
</dbReference>
<evidence type="ECO:0000256" key="6">
    <source>
        <dbReference type="ARBA" id="ARBA00023015"/>
    </source>
</evidence>
<dbReference type="InterPro" id="IPR036575">
    <property type="entry name" value="TFIIS_cen_dom_sf"/>
</dbReference>
<dbReference type="Pfam" id="PF01096">
    <property type="entry name" value="Zn_ribbon_TFIIS"/>
    <property type="match status" value="1"/>
</dbReference>
<name>A0A167W4K3_9EURO</name>
<evidence type="ECO:0000256" key="7">
    <source>
        <dbReference type="ARBA" id="ARBA00023125"/>
    </source>
</evidence>
<dbReference type="InterPro" id="IPR006289">
    <property type="entry name" value="TFSII"/>
</dbReference>
<dbReference type="SMART" id="SM00509">
    <property type="entry name" value="TFS2N"/>
    <property type="match status" value="1"/>
</dbReference>
<dbReference type="PANTHER" id="PTHR11477:SF0">
    <property type="entry name" value="IP08861P-RELATED"/>
    <property type="match status" value="1"/>
</dbReference>
<dbReference type="NCBIfam" id="TIGR01385">
    <property type="entry name" value="TFSII"/>
    <property type="match status" value="1"/>
</dbReference>
<keyword evidence="5 13" id="KW-0862">Zinc</keyword>
<dbReference type="GO" id="GO:0006362">
    <property type="term" value="P:transcription elongation by RNA polymerase I"/>
    <property type="evidence" value="ECO:0007669"/>
    <property type="project" value="TreeGrafter"/>
</dbReference>
<evidence type="ECO:0000256" key="10">
    <source>
        <dbReference type="ARBA" id="ARBA00025408"/>
    </source>
</evidence>
<dbReference type="GO" id="GO:0005737">
    <property type="term" value="C:cytoplasm"/>
    <property type="evidence" value="ECO:0007669"/>
    <property type="project" value="EnsemblFungi"/>
</dbReference>
<dbReference type="Pfam" id="PF08711">
    <property type="entry name" value="Med26"/>
    <property type="match status" value="1"/>
</dbReference>
<dbReference type="GO" id="GO:0006368">
    <property type="term" value="P:transcription elongation by RNA polymerase II"/>
    <property type="evidence" value="ECO:0007669"/>
    <property type="project" value="InterPro"/>
</dbReference>
<evidence type="ECO:0000313" key="19">
    <source>
        <dbReference type="Proteomes" id="UP000242877"/>
    </source>
</evidence>
<dbReference type="Gene3D" id="2.20.25.10">
    <property type="match status" value="1"/>
</dbReference>
<keyword evidence="3 13" id="KW-0479">Metal-binding</keyword>
<dbReference type="GO" id="GO:0000977">
    <property type="term" value="F:RNA polymerase II transcription regulatory region sequence-specific DNA binding"/>
    <property type="evidence" value="ECO:0007669"/>
    <property type="project" value="TreeGrafter"/>
</dbReference>
<feature type="domain" description="TFIIS central" evidence="17">
    <location>
        <begin position="163"/>
        <end position="279"/>
    </location>
</feature>
<dbReference type="PROSITE" id="PS51321">
    <property type="entry name" value="TFIIS_CENTRAL"/>
    <property type="match status" value="1"/>
</dbReference>
<keyword evidence="9 12" id="KW-0539">Nucleus</keyword>
<comment type="subcellular location">
    <subcellularLocation>
        <location evidence="1 12 13">Nucleus</location>
    </subcellularLocation>
</comment>
<dbReference type="PANTHER" id="PTHR11477">
    <property type="entry name" value="TRANSCRIPTION FACTOR S-II ZINC FINGER DOMAIN-CONTAINING PROTEIN"/>
    <property type="match status" value="1"/>
</dbReference>
<dbReference type="OrthoDB" id="44867at2759"/>
<dbReference type="EMBL" id="AZGZ01000026">
    <property type="protein sequence ID" value="KZZ88391.1"/>
    <property type="molecule type" value="Genomic_DNA"/>
</dbReference>
<dbReference type="InterPro" id="IPR003617">
    <property type="entry name" value="TFIIS/CRSP70_N_sub"/>
</dbReference>
<dbReference type="PROSITE" id="PS51133">
    <property type="entry name" value="ZF_TFIIS_2"/>
    <property type="match status" value="1"/>
</dbReference>
<feature type="compositionally biased region" description="Low complexity" evidence="14">
    <location>
        <begin position="85"/>
        <end position="96"/>
    </location>
</feature>
<evidence type="ECO:0000256" key="13">
    <source>
        <dbReference type="RuleBase" id="RU368078"/>
    </source>
</evidence>
<dbReference type="Pfam" id="PF07500">
    <property type="entry name" value="TFIIS_M"/>
    <property type="match status" value="1"/>
</dbReference>
<evidence type="ECO:0000256" key="14">
    <source>
        <dbReference type="SAM" id="MobiDB-lite"/>
    </source>
</evidence>
<dbReference type="InterPro" id="IPR003618">
    <property type="entry name" value="TFIIS_cen_dom"/>
</dbReference>
<keyword evidence="7 13" id="KW-0238">DNA-binding</keyword>
<dbReference type="Gene3D" id="1.20.930.10">
    <property type="entry name" value="Conserved domain common to transcription factors TFIIS, elongin A, CRSP70"/>
    <property type="match status" value="1"/>
</dbReference>
<evidence type="ECO:0000256" key="1">
    <source>
        <dbReference type="ARBA" id="ARBA00004123"/>
    </source>
</evidence>
<keyword evidence="6 13" id="KW-0805">Transcription regulation</keyword>
<dbReference type="GO" id="GO:0003746">
    <property type="term" value="F:translation elongation factor activity"/>
    <property type="evidence" value="ECO:0007669"/>
    <property type="project" value="UniProtKB-KW"/>
</dbReference>
<dbReference type="GO" id="GO:0005634">
    <property type="term" value="C:nucleus"/>
    <property type="evidence" value="ECO:0007669"/>
    <property type="project" value="UniProtKB-SubCell"/>
</dbReference>
<dbReference type="FunFam" id="1.20.930.10:FF:000007">
    <property type="entry name" value="Transcription elongation factor S-II"/>
    <property type="match status" value="1"/>
</dbReference>
<evidence type="ECO:0000256" key="8">
    <source>
        <dbReference type="ARBA" id="ARBA00023163"/>
    </source>
</evidence>
<gene>
    <name evidence="18" type="ORF">AAP_04963</name>
</gene>
<evidence type="ECO:0000259" key="17">
    <source>
        <dbReference type="PROSITE" id="PS51321"/>
    </source>
</evidence>
<evidence type="ECO:0000259" key="15">
    <source>
        <dbReference type="PROSITE" id="PS51133"/>
    </source>
</evidence>
<evidence type="ECO:0000259" key="16">
    <source>
        <dbReference type="PROSITE" id="PS51319"/>
    </source>
</evidence>
<evidence type="ECO:0000256" key="2">
    <source>
        <dbReference type="ARBA" id="ARBA00009647"/>
    </source>
</evidence>
<keyword evidence="19" id="KW-1185">Reference proteome</keyword>
<feature type="compositionally biased region" description="Low complexity" evidence="14">
    <location>
        <begin position="104"/>
        <end position="116"/>
    </location>
</feature>
<dbReference type="GO" id="GO:0008270">
    <property type="term" value="F:zinc ion binding"/>
    <property type="evidence" value="ECO:0007669"/>
    <property type="project" value="UniProtKB-UniRule"/>
</dbReference>
<evidence type="ECO:0000256" key="5">
    <source>
        <dbReference type="ARBA" id="ARBA00022833"/>
    </source>
</evidence>
<dbReference type="FunFam" id="1.10.472.30:FF:000003">
    <property type="entry name" value="Transcription elongation factor S-II"/>
    <property type="match status" value="1"/>
</dbReference>
<comment type="caution">
    <text evidence="18">The sequence shown here is derived from an EMBL/GenBank/DDBJ whole genome shotgun (WGS) entry which is preliminary data.</text>
</comment>
<feature type="domain" description="TFIIS-type" evidence="15">
    <location>
        <begin position="282"/>
        <end position="322"/>
    </location>
</feature>
<dbReference type="PIRSF" id="PIRSF006704">
    <property type="entry name" value="TF_IIS"/>
    <property type="match status" value="1"/>
</dbReference>
<feature type="domain" description="TFIIS N-terminal" evidence="16">
    <location>
        <begin position="1"/>
        <end position="82"/>
    </location>
</feature>
<protein>
    <recommendedName>
        <fullName evidence="13">Transcription elongation factor</fullName>
    </recommendedName>
</protein>
<dbReference type="InterPro" id="IPR017923">
    <property type="entry name" value="TFIIS_N"/>
</dbReference>
<keyword evidence="4 11" id="KW-0863">Zinc-finger</keyword>
<keyword evidence="18" id="KW-0648">Protein biosynthesis</keyword>
<dbReference type="GO" id="GO:0031440">
    <property type="term" value="P:regulation of mRNA 3'-end processing"/>
    <property type="evidence" value="ECO:0007669"/>
    <property type="project" value="TreeGrafter"/>
</dbReference>
<dbReference type="Gene3D" id="1.10.472.30">
    <property type="entry name" value="Transcription elongation factor S-II, central domain"/>
    <property type="match status" value="1"/>
</dbReference>
<organism evidence="18 19">
    <name type="scientific">Ascosphaera apis ARSEF 7405</name>
    <dbReference type="NCBI Taxonomy" id="392613"/>
    <lineage>
        <taxon>Eukaryota</taxon>
        <taxon>Fungi</taxon>
        <taxon>Dikarya</taxon>
        <taxon>Ascomycota</taxon>
        <taxon>Pezizomycotina</taxon>
        <taxon>Eurotiomycetes</taxon>
        <taxon>Eurotiomycetidae</taxon>
        <taxon>Onygenales</taxon>
        <taxon>Ascosphaeraceae</taxon>
        <taxon>Ascosphaera</taxon>
    </lineage>
</organism>
<keyword evidence="8 13" id="KW-0804">Transcription</keyword>
<comment type="function">
    <text evidence="10">Necessary for efficient RNA polymerase II transcription elongation past template-encoded arresting sites. The arresting sites in DNA have the property of trapping a certain fraction of elongating RNA polymerases that pass through, resulting in locked ternary complexes. Cleavage of the nascent transcript by S-II allows the resumption of elongation from the new 3'-terminus.</text>
</comment>
<dbReference type="SUPFAM" id="SSF46942">
    <property type="entry name" value="Elongation factor TFIIS domain 2"/>
    <property type="match status" value="1"/>
</dbReference>
<dbReference type="SUPFAM" id="SSF57783">
    <property type="entry name" value="Zinc beta-ribbon"/>
    <property type="match status" value="1"/>
</dbReference>
<dbReference type="GO" id="GO:0031564">
    <property type="term" value="P:transcription antitermination"/>
    <property type="evidence" value="ECO:0007669"/>
    <property type="project" value="TreeGrafter"/>
</dbReference>
<dbReference type="PROSITE" id="PS51319">
    <property type="entry name" value="TFIIS_N"/>
    <property type="match status" value="1"/>
</dbReference>
<evidence type="ECO:0000256" key="4">
    <source>
        <dbReference type="ARBA" id="ARBA00022771"/>
    </source>
</evidence>
<dbReference type="PROSITE" id="PS00466">
    <property type="entry name" value="ZF_TFIIS_1"/>
    <property type="match status" value="1"/>
</dbReference>
<evidence type="ECO:0000256" key="12">
    <source>
        <dbReference type="PROSITE-ProRule" id="PRU00649"/>
    </source>
</evidence>
<dbReference type="AlphaFoldDB" id="A0A167W4K3"/>
<dbReference type="InterPro" id="IPR035441">
    <property type="entry name" value="TFIIS/LEDGF_dom_sf"/>
</dbReference>